<comment type="caution">
    <text evidence="11">The sequence shown here is derived from an EMBL/GenBank/DDBJ whole genome shotgun (WGS) entry which is preliminary data.</text>
</comment>
<evidence type="ECO:0000256" key="4">
    <source>
        <dbReference type="ARBA" id="ARBA00022598"/>
    </source>
</evidence>
<dbReference type="InterPro" id="IPR002306">
    <property type="entry name" value="Trp-tRNA-ligase"/>
</dbReference>
<dbReference type="EMBL" id="JBICBT010000362">
    <property type="protein sequence ID" value="KAL3115931.1"/>
    <property type="molecule type" value="Genomic_DNA"/>
</dbReference>
<organism evidence="11 12">
    <name type="scientific">Heterodera trifolii</name>
    <dbReference type="NCBI Taxonomy" id="157864"/>
    <lineage>
        <taxon>Eukaryota</taxon>
        <taxon>Metazoa</taxon>
        <taxon>Ecdysozoa</taxon>
        <taxon>Nematoda</taxon>
        <taxon>Chromadorea</taxon>
        <taxon>Rhabditida</taxon>
        <taxon>Tylenchina</taxon>
        <taxon>Tylenchomorpha</taxon>
        <taxon>Tylenchoidea</taxon>
        <taxon>Heteroderidae</taxon>
        <taxon>Heteroderinae</taxon>
        <taxon>Heterodera</taxon>
    </lineage>
</organism>
<accession>A0ABD2LLF4</accession>
<dbReference type="GO" id="GO:0004830">
    <property type="term" value="F:tryptophan-tRNA ligase activity"/>
    <property type="evidence" value="ECO:0007669"/>
    <property type="project" value="UniProtKB-EC"/>
</dbReference>
<evidence type="ECO:0000313" key="11">
    <source>
        <dbReference type="EMBL" id="KAL3115931.1"/>
    </source>
</evidence>
<keyword evidence="4 10" id="KW-0436">Ligase</keyword>
<dbReference type="FunFam" id="1.10.240.10:FF:000002">
    <property type="entry name" value="Tryptophan--tRNA ligase"/>
    <property type="match status" value="1"/>
</dbReference>
<reference evidence="11 12" key="1">
    <citation type="submission" date="2024-10" db="EMBL/GenBank/DDBJ databases">
        <authorList>
            <person name="Kim D."/>
        </authorList>
    </citation>
    <scope>NUCLEOTIDE SEQUENCE [LARGE SCALE GENOMIC DNA]</scope>
    <source>
        <strain evidence="11">BH-2024</strain>
    </source>
</reference>
<evidence type="ECO:0000256" key="7">
    <source>
        <dbReference type="ARBA" id="ARBA00022917"/>
    </source>
</evidence>
<dbReference type="InterPro" id="IPR050203">
    <property type="entry name" value="Trp-tRNA_synthetase"/>
</dbReference>
<evidence type="ECO:0000256" key="6">
    <source>
        <dbReference type="ARBA" id="ARBA00022840"/>
    </source>
</evidence>
<dbReference type="SUPFAM" id="SSF52374">
    <property type="entry name" value="Nucleotidylyl transferase"/>
    <property type="match status" value="1"/>
</dbReference>
<keyword evidence="6 10" id="KW-0067">ATP-binding</keyword>
<keyword evidence="7 10" id="KW-0648">Protein biosynthesis</keyword>
<dbReference type="PRINTS" id="PR01039">
    <property type="entry name" value="TRNASYNTHTRP"/>
</dbReference>
<dbReference type="InterPro" id="IPR014729">
    <property type="entry name" value="Rossmann-like_a/b/a_fold"/>
</dbReference>
<evidence type="ECO:0000256" key="5">
    <source>
        <dbReference type="ARBA" id="ARBA00022741"/>
    </source>
</evidence>
<dbReference type="PANTHER" id="PTHR43766">
    <property type="entry name" value="TRYPTOPHAN--TRNA LIGASE, MITOCHONDRIAL"/>
    <property type="match status" value="1"/>
</dbReference>
<dbReference type="EC" id="6.1.1.2" evidence="3"/>
<dbReference type="InterPro" id="IPR002305">
    <property type="entry name" value="aa-tRNA-synth_Ic"/>
</dbReference>
<dbReference type="GO" id="GO:0006412">
    <property type="term" value="P:translation"/>
    <property type="evidence" value="ECO:0007669"/>
    <property type="project" value="UniProtKB-KW"/>
</dbReference>
<gene>
    <name evidence="11" type="ORF">niasHT_007231</name>
</gene>
<evidence type="ECO:0000313" key="12">
    <source>
        <dbReference type="Proteomes" id="UP001620626"/>
    </source>
</evidence>
<dbReference type="PANTHER" id="PTHR43766:SF1">
    <property type="entry name" value="TRYPTOPHAN--TRNA LIGASE, MITOCHONDRIAL"/>
    <property type="match status" value="1"/>
</dbReference>
<evidence type="ECO:0000256" key="1">
    <source>
        <dbReference type="ARBA" id="ARBA00004173"/>
    </source>
</evidence>
<dbReference type="Proteomes" id="UP001620626">
    <property type="component" value="Unassembled WGS sequence"/>
</dbReference>
<evidence type="ECO:0000256" key="10">
    <source>
        <dbReference type="RuleBase" id="RU363036"/>
    </source>
</evidence>
<keyword evidence="12" id="KW-1185">Reference proteome</keyword>
<evidence type="ECO:0000256" key="2">
    <source>
        <dbReference type="ARBA" id="ARBA00005594"/>
    </source>
</evidence>
<dbReference type="GO" id="GO:0005739">
    <property type="term" value="C:mitochondrion"/>
    <property type="evidence" value="ECO:0007669"/>
    <property type="project" value="UniProtKB-SubCell"/>
</dbReference>
<protein>
    <recommendedName>
        <fullName evidence="3">tryptophan--tRNA ligase</fullName>
        <ecNumber evidence="3">6.1.1.2</ecNumber>
    </recommendedName>
    <alternativeName>
        <fullName evidence="9">Tryptophanyl-tRNA synthetase</fullName>
    </alternativeName>
</protein>
<dbReference type="GO" id="GO:0005524">
    <property type="term" value="F:ATP binding"/>
    <property type="evidence" value="ECO:0007669"/>
    <property type="project" value="UniProtKB-KW"/>
</dbReference>
<name>A0ABD2LLF4_9BILA</name>
<dbReference type="Gene3D" id="1.10.240.10">
    <property type="entry name" value="Tyrosyl-Transfer RNA Synthetase"/>
    <property type="match status" value="1"/>
</dbReference>
<evidence type="ECO:0000256" key="9">
    <source>
        <dbReference type="ARBA" id="ARBA00030268"/>
    </source>
</evidence>
<keyword evidence="5 10" id="KW-0547">Nucleotide-binding</keyword>
<comment type="subcellular location">
    <subcellularLocation>
        <location evidence="1">Mitochondrion</location>
    </subcellularLocation>
</comment>
<dbReference type="Gene3D" id="3.40.50.620">
    <property type="entry name" value="HUPs"/>
    <property type="match status" value="1"/>
</dbReference>
<dbReference type="Pfam" id="PF00579">
    <property type="entry name" value="tRNA-synt_1b"/>
    <property type="match status" value="1"/>
</dbReference>
<evidence type="ECO:0000256" key="3">
    <source>
        <dbReference type="ARBA" id="ARBA00013161"/>
    </source>
</evidence>
<keyword evidence="8 10" id="KW-0030">Aminoacyl-tRNA synthetase</keyword>
<comment type="similarity">
    <text evidence="2 10">Belongs to the class-I aminoacyl-tRNA synthetase family.</text>
</comment>
<dbReference type="NCBIfam" id="TIGR00233">
    <property type="entry name" value="trpS"/>
    <property type="match status" value="1"/>
</dbReference>
<proteinExistence type="inferred from homology"/>
<dbReference type="AlphaFoldDB" id="A0ABD2LLF4"/>
<evidence type="ECO:0000256" key="8">
    <source>
        <dbReference type="ARBA" id="ARBA00023146"/>
    </source>
</evidence>
<sequence length="264" mass="29553">MFNLSVDSEKTLLVQQSRLPEHTELMWILGSTTTVTSLTSMSQFKDKSRGFPQGAAPLGLLAYPLLQAADVLTYRATHVPVGDDQTQHMELTRHLANKFNSRFHCHFFPVPEKVSSVCTRLRSLRDPTVKMSKSDTDAKSRIELSDSVETTAIKIRKAVTDSNSKITFDPVGRLGVSNLVTLFSLFSDLTVDQVVTQSSGIDTLGFKGKLAELINDRLGPIRERFTNFLDNEKELERILEDGEEKGRPIAIETLKEVKRIVGMR</sequence>